<feature type="region of interest" description="Disordered" evidence="4">
    <location>
        <begin position="317"/>
        <end position="336"/>
    </location>
</feature>
<organism evidence="6 7">
    <name type="scientific">Candidatus Reconcilbacillus cellulovorans</name>
    <dbReference type="NCBI Taxonomy" id="1906605"/>
    <lineage>
        <taxon>Bacteria</taxon>
        <taxon>Bacillati</taxon>
        <taxon>Bacillota</taxon>
        <taxon>Bacilli</taxon>
        <taxon>Bacillales</taxon>
        <taxon>Paenibacillaceae</taxon>
        <taxon>Candidatus Reconcilbacillus</taxon>
    </lineage>
</organism>
<evidence type="ECO:0000313" key="6">
    <source>
        <dbReference type="EMBL" id="PDO11639.1"/>
    </source>
</evidence>
<sequence>MAKSFRNMSDVRMEKTLGDFVRWQRERLSKRKDLSFAVPRAESVDTNYLRANRSEPAIVWIGHSSFLIQLGGLHVVTDPVWANRMGFGRRLAPPGLLPSDLPAVDVALISHSHYDHLHIRSLRQLPGDPEILVPEGLGAYLSRKGFRRVRELGWWQSVRIGSVEFAFVPAQHWTRRTLWDMNKSHWGGWVMTPVGRNAGMPTVYFAGDSGYFPGFRQIGEKFSIDCALMPIGAYEPEWFMGPQHVTPEEAVQAFLDVGARWFVPMHYGAFRLADDTPKEALDRLHAAWKARGLEADRLRVLKLGEIWKVPIAEQMTGGAASGDRPPVLQPATSSHG</sequence>
<gene>
    <name evidence="6" type="ORF">BLM47_00495</name>
</gene>
<comment type="caution">
    <text evidence="6">The sequence shown here is derived from an EMBL/GenBank/DDBJ whole genome shotgun (WGS) entry which is preliminary data.</text>
</comment>
<dbReference type="InterPro" id="IPR001279">
    <property type="entry name" value="Metallo-B-lactamas"/>
</dbReference>
<comment type="catalytic activity">
    <reaction evidence="3">
        <text>3',5'-cyclic UMP + H2O = UMP + H(+)</text>
        <dbReference type="Rhea" id="RHEA:70575"/>
        <dbReference type="ChEBI" id="CHEBI:15377"/>
        <dbReference type="ChEBI" id="CHEBI:15378"/>
        <dbReference type="ChEBI" id="CHEBI:57865"/>
        <dbReference type="ChEBI" id="CHEBI:184387"/>
    </reaction>
    <physiologicalReaction direction="left-to-right" evidence="3">
        <dbReference type="Rhea" id="RHEA:70576"/>
    </physiologicalReaction>
</comment>
<dbReference type="AlphaFoldDB" id="A0A2A6E4A5"/>
<evidence type="ECO:0000256" key="3">
    <source>
        <dbReference type="ARBA" id="ARBA00048505"/>
    </source>
</evidence>
<evidence type="ECO:0000256" key="2">
    <source>
        <dbReference type="ARBA" id="ARBA00034301"/>
    </source>
</evidence>
<proteinExistence type="predicted"/>
<evidence type="ECO:0000313" key="7">
    <source>
        <dbReference type="Proteomes" id="UP000243688"/>
    </source>
</evidence>
<dbReference type="InterPro" id="IPR036866">
    <property type="entry name" value="RibonucZ/Hydroxyglut_hydro"/>
</dbReference>
<dbReference type="GO" id="GO:0008270">
    <property type="term" value="F:zinc ion binding"/>
    <property type="evidence" value="ECO:0007669"/>
    <property type="project" value="InterPro"/>
</dbReference>
<dbReference type="PANTHER" id="PTHR15032:SF36">
    <property type="entry name" value="METALLO-BETA-LACTAMASE DOMAIN-CONTAINING PROTEIN"/>
    <property type="match status" value="1"/>
</dbReference>
<evidence type="ECO:0000256" key="1">
    <source>
        <dbReference type="ARBA" id="ARBA00034221"/>
    </source>
</evidence>
<reference evidence="6 7" key="1">
    <citation type="submission" date="2016-12" db="EMBL/GenBank/DDBJ databases">
        <title>Candidatus Reconcilibacillus cellulovorans genome.</title>
        <authorList>
            <person name="Kolinko S."/>
            <person name="Wu Y.-W."/>
            <person name="Tachea F."/>
            <person name="Denzel E."/>
            <person name="Hiras J."/>
            <person name="Baecker N."/>
            <person name="Chan L.J."/>
            <person name="Eichorst S.A."/>
            <person name="Frey D."/>
            <person name="Adams P.D."/>
            <person name="Pray T."/>
            <person name="Tanjore D."/>
            <person name="Petzold C.J."/>
            <person name="Gladden J.M."/>
            <person name="Simmons B.A."/>
            <person name="Singer S.W."/>
        </authorList>
    </citation>
    <scope>NUCLEOTIDE SEQUENCE [LARGE SCALE GENOMIC DNA]</scope>
    <source>
        <strain evidence="6">JTherm</strain>
    </source>
</reference>
<dbReference type="GO" id="GO:0070290">
    <property type="term" value="F:N-acylphosphatidylethanolamine-specific phospholipase D activity"/>
    <property type="evidence" value="ECO:0007669"/>
    <property type="project" value="InterPro"/>
</dbReference>
<protein>
    <submittedName>
        <fullName evidence="6">MBL fold metallo-hydrolase</fullName>
    </submittedName>
</protein>
<dbReference type="Pfam" id="PF12706">
    <property type="entry name" value="Lactamase_B_2"/>
    <property type="match status" value="1"/>
</dbReference>
<evidence type="ECO:0000259" key="5">
    <source>
        <dbReference type="Pfam" id="PF12706"/>
    </source>
</evidence>
<dbReference type="EMBL" id="MOXJ01000001">
    <property type="protein sequence ID" value="PDO11639.1"/>
    <property type="molecule type" value="Genomic_DNA"/>
</dbReference>
<evidence type="ECO:0000256" key="4">
    <source>
        <dbReference type="SAM" id="MobiDB-lite"/>
    </source>
</evidence>
<accession>A0A2A6E4A5</accession>
<keyword evidence="6" id="KW-0378">Hydrolase</keyword>
<comment type="catalytic activity">
    <reaction evidence="1">
        <text>3',5'-cyclic CMP + H2O = CMP + H(+)</text>
        <dbReference type="Rhea" id="RHEA:72675"/>
        <dbReference type="ChEBI" id="CHEBI:15377"/>
        <dbReference type="ChEBI" id="CHEBI:15378"/>
        <dbReference type="ChEBI" id="CHEBI:58003"/>
        <dbReference type="ChEBI" id="CHEBI:60377"/>
    </reaction>
    <physiologicalReaction direction="left-to-right" evidence="1">
        <dbReference type="Rhea" id="RHEA:72676"/>
    </physiologicalReaction>
</comment>
<name>A0A2A6E4A5_9BACL</name>
<dbReference type="Proteomes" id="UP000243688">
    <property type="component" value="Unassembled WGS sequence"/>
</dbReference>
<dbReference type="SUPFAM" id="SSF56281">
    <property type="entry name" value="Metallo-hydrolase/oxidoreductase"/>
    <property type="match status" value="1"/>
</dbReference>
<dbReference type="GO" id="GO:0005737">
    <property type="term" value="C:cytoplasm"/>
    <property type="evidence" value="ECO:0007669"/>
    <property type="project" value="TreeGrafter"/>
</dbReference>
<comment type="function">
    <text evidence="2">Counteracts the endogenous Pycsar antiviral defense system. Phosphodiesterase that enables metal-dependent hydrolysis of host cyclic nucleotide Pycsar defense signals such as cCMP and cUMP.</text>
</comment>
<dbReference type="PANTHER" id="PTHR15032">
    <property type="entry name" value="N-ACYL-PHOSPHATIDYLETHANOLAMINE-HYDROLYZING PHOSPHOLIPASE D"/>
    <property type="match status" value="1"/>
</dbReference>
<dbReference type="PIRSF" id="PIRSF038896">
    <property type="entry name" value="NAPE-PLD"/>
    <property type="match status" value="1"/>
</dbReference>
<dbReference type="InterPro" id="IPR024884">
    <property type="entry name" value="NAPE-PLD"/>
</dbReference>
<feature type="domain" description="Metallo-beta-lactamase" evidence="5">
    <location>
        <begin position="75"/>
        <end position="267"/>
    </location>
</feature>
<dbReference type="Gene3D" id="3.60.15.10">
    <property type="entry name" value="Ribonuclease Z/Hydroxyacylglutathione hydrolase-like"/>
    <property type="match status" value="1"/>
</dbReference>